<dbReference type="PANTHER" id="PTHR42879:SF2">
    <property type="entry name" value="3-OXOACYL-[ACYL-CARRIER-PROTEIN] REDUCTASE FABG"/>
    <property type="match status" value="1"/>
</dbReference>
<dbReference type="InterPro" id="IPR050259">
    <property type="entry name" value="SDR"/>
</dbReference>
<evidence type="ECO:0000313" key="4">
    <source>
        <dbReference type="EMBL" id="AZU62533.1"/>
    </source>
</evidence>
<dbReference type="EMBL" id="CP022572">
    <property type="protein sequence ID" value="AZU62533.1"/>
    <property type="molecule type" value="Genomic_DNA"/>
</dbReference>
<reference evidence="4 5" key="1">
    <citation type="submission" date="2017-07" db="EMBL/GenBank/DDBJ databases">
        <title>The complete genome sequence of Bacillus mesonae strain H20-5, an efficient strain improving plant abiotic stress resistance.</title>
        <authorList>
            <person name="Kim S.Y."/>
            <person name="Song H."/>
            <person name="Sang M.K."/>
            <person name="Weon H.-Y."/>
            <person name="Song J."/>
        </authorList>
    </citation>
    <scope>NUCLEOTIDE SEQUENCE [LARGE SCALE GENOMIC DNA]</scope>
    <source>
        <strain evidence="4 5">H20-5</strain>
    </source>
</reference>
<evidence type="ECO:0000256" key="1">
    <source>
        <dbReference type="ARBA" id="ARBA00006484"/>
    </source>
</evidence>
<name>A0A3T0HZP8_9BACI</name>
<organism evidence="4 5">
    <name type="scientific">Neobacillus mesonae</name>
    <dbReference type="NCBI Taxonomy" id="1193713"/>
    <lineage>
        <taxon>Bacteria</taxon>
        <taxon>Bacillati</taxon>
        <taxon>Bacillota</taxon>
        <taxon>Bacilli</taxon>
        <taxon>Bacillales</taxon>
        <taxon>Bacillaceae</taxon>
        <taxon>Neobacillus</taxon>
    </lineage>
</organism>
<sequence length="250" mass="27143">MKLKGKTAIVTGAGDGIGREVALAFAREGANLSLNYYGKAKQNMDELVNELNRYGSEVILTEGDLSDESMVKLMVNQTIQTFGRIDILANIAGICNQSLVQDLEVESWDRMINVNLKSVFLTTKYTVPFMIAQKSGRIINFASQLAQKGGIEVSHYAASKAGVIGFTKSIALELGIHGITANCVAPGPFETRMLAGFDQNWREQKLSQLPLHRFGKVEEIVPSFVLLASDPDGNAYTGQTLGPNLGDVML</sequence>
<keyword evidence="2" id="KW-0560">Oxidoreductase</keyword>
<dbReference type="PRINTS" id="PR00081">
    <property type="entry name" value="GDHRDH"/>
</dbReference>
<dbReference type="PANTHER" id="PTHR42879">
    <property type="entry name" value="3-OXOACYL-(ACYL-CARRIER-PROTEIN) REDUCTASE"/>
    <property type="match status" value="1"/>
</dbReference>
<accession>A0A3T0HZP8</accession>
<comment type="similarity">
    <text evidence="1 3">Belongs to the short-chain dehydrogenases/reductases (SDR) family.</text>
</comment>
<dbReference type="KEGG" id="nmk:CHR53_15320"/>
<dbReference type="InterPro" id="IPR002347">
    <property type="entry name" value="SDR_fam"/>
</dbReference>
<evidence type="ECO:0000256" key="3">
    <source>
        <dbReference type="RuleBase" id="RU000363"/>
    </source>
</evidence>
<dbReference type="GO" id="GO:0016491">
    <property type="term" value="F:oxidoreductase activity"/>
    <property type="evidence" value="ECO:0007669"/>
    <property type="project" value="UniProtKB-KW"/>
</dbReference>
<dbReference type="Pfam" id="PF00106">
    <property type="entry name" value="adh_short"/>
    <property type="match status" value="1"/>
</dbReference>
<proteinExistence type="inferred from homology"/>
<dbReference type="FunFam" id="3.40.50.720:FF:000173">
    <property type="entry name" value="3-oxoacyl-[acyl-carrier protein] reductase"/>
    <property type="match status" value="1"/>
</dbReference>
<dbReference type="RefSeq" id="WP_127487253.1">
    <property type="nucleotide sequence ID" value="NZ_CP022572.1"/>
</dbReference>
<dbReference type="PROSITE" id="PS00061">
    <property type="entry name" value="ADH_SHORT"/>
    <property type="match status" value="1"/>
</dbReference>
<dbReference type="PRINTS" id="PR00080">
    <property type="entry name" value="SDRFAMILY"/>
</dbReference>
<dbReference type="OrthoDB" id="9803333at2"/>
<evidence type="ECO:0000313" key="5">
    <source>
        <dbReference type="Proteomes" id="UP000282892"/>
    </source>
</evidence>
<dbReference type="SUPFAM" id="SSF51735">
    <property type="entry name" value="NAD(P)-binding Rossmann-fold domains"/>
    <property type="match status" value="1"/>
</dbReference>
<dbReference type="AlphaFoldDB" id="A0A3T0HZP8"/>
<dbReference type="InterPro" id="IPR036291">
    <property type="entry name" value="NAD(P)-bd_dom_sf"/>
</dbReference>
<dbReference type="Gene3D" id="3.40.50.720">
    <property type="entry name" value="NAD(P)-binding Rossmann-like Domain"/>
    <property type="match status" value="1"/>
</dbReference>
<evidence type="ECO:0000256" key="2">
    <source>
        <dbReference type="ARBA" id="ARBA00023002"/>
    </source>
</evidence>
<gene>
    <name evidence="4" type="ORF">CHR53_15320</name>
</gene>
<dbReference type="InterPro" id="IPR020904">
    <property type="entry name" value="Sc_DH/Rdtase_CS"/>
</dbReference>
<keyword evidence="5" id="KW-1185">Reference proteome</keyword>
<dbReference type="Proteomes" id="UP000282892">
    <property type="component" value="Chromosome"/>
</dbReference>
<protein>
    <submittedName>
        <fullName evidence="4">3-oxoacyl-ACP reductase</fullName>
    </submittedName>
</protein>
<dbReference type="GO" id="GO:0032787">
    <property type="term" value="P:monocarboxylic acid metabolic process"/>
    <property type="evidence" value="ECO:0007669"/>
    <property type="project" value="UniProtKB-ARBA"/>
</dbReference>